<name>F4PPI2_CACFS</name>
<dbReference type="Proteomes" id="UP000007797">
    <property type="component" value="Unassembled WGS sequence"/>
</dbReference>
<sequence length="390" mass="39472">MIVVYHPGLHLSLILIISADNSIITVQQYKDQECQTTAANVTQYTSGVCNTVSKVNGFYKTYTCSPTMPSLPARSLSISTYSACKLNPSLLTGFRWIPSYKCMAISRGSIAATGTSASSSVTTTPYSSASASATSVSPSASATSSSATASASGSSGSSGSVLLPHYNYNHDNKISSMDLLDKYFDFLDTINFNQLNGQEEDDNDNVGVPTQPPGGRLGTTGTGLSGSGIGFGTGTGSTGSGPVNFVSFGIVVCNQTDNILFAYFNGNHPGSTSGTAGSVLSTGKYSSGDPYCSNMNIPTSVTTGWSGGNSANSGNSGRAATGGDGSATTATSGVSASGGSSASSSSGSGSGSADYNGCSIPFNLDGGGKNIQQCYQNELLSVTCTPPYHS</sequence>
<dbReference type="AlphaFoldDB" id="F4PPI2"/>
<keyword evidence="4" id="KW-1185">Reference proteome</keyword>
<evidence type="ECO:0000256" key="1">
    <source>
        <dbReference type="SAM" id="MobiDB-lite"/>
    </source>
</evidence>
<dbReference type="GeneID" id="14874242"/>
<feature type="region of interest" description="Disordered" evidence="1">
    <location>
        <begin position="306"/>
        <end position="349"/>
    </location>
</feature>
<proteinExistence type="predicted"/>
<dbReference type="RefSeq" id="XP_004360146.1">
    <property type="nucleotide sequence ID" value="XM_004360089.1"/>
</dbReference>
<dbReference type="KEGG" id="dfa:DFA_04413"/>
<gene>
    <name evidence="3" type="ORF">DFA_04413</name>
</gene>
<organism evidence="3 4">
    <name type="scientific">Cavenderia fasciculata</name>
    <name type="common">Slime mold</name>
    <name type="synonym">Dictyostelium fasciculatum</name>
    <dbReference type="NCBI Taxonomy" id="261658"/>
    <lineage>
        <taxon>Eukaryota</taxon>
        <taxon>Amoebozoa</taxon>
        <taxon>Evosea</taxon>
        <taxon>Eumycetozoa</taxon>
        <taxon>Dictyostelia</taxon>
        <taxon>Acytosteliales</taxon>
        <taxon>Cavenderiaceae</taxon>
        <taxon>Cavenderia</taxon>
    </lineage>
</organism>
<feature type="region of interest" description="Disordered" evidence="1">
    <location>
        <begin position="115"/>
        <end position="158"/>
    </location>
</feature>
<accession>F4PPI2</accession>
<dbReference type="OrthoDB" id="23789at2759"/>
<protein>
    <submittedName>
        <fullName evidence="3">Uncharacterized protein</fullName>
    </submittedName>
</protein>
<feature type="chain" id="PRO_5003313280" evidence="2">
    <location>
        <begin position="20"/>
        <end position="390"/>
    </location>
</feature>
<reference evidence="4" key="1">
    <citation type="journal article" date="2011" name="Genome Res.">
        <title>Phylogeny-wide analysis of social amoeba genomes highlights ancient origins for complex intercellular communication.</title>
        <authorList>
            <person name="Heidel A.J."/>
            <person name="Lawal H.M."/>
            <person name="Felder M."/>
            <person name="Schilde C."/>
            <person name="Helps N.R."/>
            <person name="Tunggal B."/>
            <person name="Rivero F."/>
            <person name="John U."/>
            <person name="Schleicher M."/>
            <person name="Eichinger L."/>
            <person name="Platzer M."/>
            <person name="Noegel A.A."/>
            <person name="Schaap P."/>
            <person name="Gloeckner G."/>
        </authorList>
    </citation>
    <scope>NUCLEOTIDE SEQUENCE [LARGE SCALE GENOMIC DNA]</scope>
    <source>
        <strain evidence="4">SH3</strain>
    </source>
</reference>
<feature type="compositionally biased region" description="Low complexity" evidence="1">
    <location>
        <begin position="326"/>
        <end position="349"/>
    </location>
</feature>
<feature type="compositionally biased region" description="Low complexity" evidence="1">
    <location>
        <begin position="306"/>
        <end position="319"/>
    </location>
</feature>
<evidence type="ECO:0000313" key="4">
    <source>
        <dbReference type="Proteomes" id="UP000007797"/>
    </source>
</evidence>
<keyword evidence="2" id="KW-0732">Signal</keyword>
<evidence type="ECO:0000313" key="3">
    <source>
        <dbReference type="EMBL" id="EGG22295.1"/>
    </source>
</evidence>
<evidence type="ECO:0000256" key="2">
    <source>
        <dbReference type="SAM" id="SignalP"/>
    </source>
</evidence>
<dbReference type="EMBL" id="GL883009">
    <property type="protein sequence ID" value="EGG22295.1"/>
    <property type="molecule type" value="Genomic_DNA"/>
</dbReference>
<feature type="signal peptide" evidence="2">
    <location>
        <begin position="1"/>
        <end position="19"/>
    </location>
</feature>